<dbReference type="PANTHER" id="PTHR31617">
    <property type="entry name" value="TRANSMEMBRANE PROTEIN 171"/>
    <property type="match status" value="1"/>
</dbReference>
<keyword evidence="1" id="KW-0812">Transmembrane</keyword>
<reference evidence="2" key="5">
    <citation type="submission" date="2025-09" db="UniProtKB">
        <authorList>
            <consortium name="Ensembl"/>
        </authorList>
    </citation>
    <scope>IDENTIFICATION</scope>
</reference>
<dbReference type="InterPro" id="IPR029173">
    <property type="entry name" value="TMEM171"/>
</dbReference>
<proteinExistence type="predicted"/>
<keyword evidence="1" id="KW-1133">Transmembrane helix</keyword>
<dbReference type="AlphaFoldDB" id="A0A4W3HTZ2"/>
<dbReference type="Pfam" id="PF15471">
    <property type="entry name" value="TMEM171"/>
    <property type="match status" value="1"/>
</dbReference>
<dbReference type="STRING" id="7868.ENSCMIP00000018407"/>
<feature type="transmembrane region" description="Helical" evidence="1">
    <location>
        <begin position="56"/>
        <end position="75"/>
    </location>
</feature>
<keyword evidence="3" id="KW-1185">Reference proteome</keyword>
<dbReference type="PANTHER" id="PTHR31617:SF0">
    <property type="entry name" value="TRANSMEMBRANE PROTEIN 171"/>
    <property type="match status" value="1"/>
</dbReference>
<evidence type="ECO:0000313" key="2">
    <source>
        <dbReference type="Ensembl" id="ENSCMIP00000018407.1"/>
    </source>
</evidence>
<organism evidence="2 3">
    <name type="scientific">Callorhinchus milii</name>
    <name type="common">Ghost shark</name>
    <dbReference type="NCBI Taxonomy" id="7868"/>
    <lineage>
        <taxon>Eukaryota</taxon>
        <taxon>Metazoa</taxon>
        <taxon>Chordata</taxon>
        <taxon>Craniata</taxon>
        <taxon>Vertebrata</taxon>
        <taxon>Chondrichthyes</taxon>
        <taxon>Holocephali</taxon>
        <taxon>Chimaeriformes</taxon>
        <taxon>Callorhinchidae</taxon>
        <taxon>Callorhinchus</taxon>
    </lineage>
</organism>
<evidence type="ECO:0000256" key="1">
    <source>
        <dbReference type="SAM" id="Phobius"/>
    </source>
</evidence>
<reference evidence="3" key="3">
    <citation type="journal article" date="2014" name="Nature">
        <title>Elephant shark genome provides unique insights into gnathostome evolution.</title>
        <authorList>
            <consortium name="International Elephant Shark Genome Sequencing Consortium"/>
            <person name="Venkatesh B."/>
            <person name="Lee A.P."/>
            <person name="Ravi V."/>
            <person name="Maurya A.K."/>
            <person name="Lian M.M."/>
            <person name="Swann J.B."/>
            <person name="Ohta Y."/>
            <person name="Flajnik M.F."/>
            <person name="Sutoh Y."/>
            <person name="Kasahara M."/>
            <person name="Hoon S."/>
            <person name="Gangu V."/>
            <person name="Roy S.W."/>
            <person name="Irimia M."/>
            <person name="Korzh V."/>
            <person name="Kondrychyn I."/>
            <person name="Lim Z.W."/>
            <person name="Tay B.H."/>
            <person name="Tohari S."/>
            <person name="Kong K.W."/>
            <person name="Ho S."/>
            <person name="Lorente-Galdos B."/>
            <person name="Quilez J."/>
            <person name="Marques-Bonet T."/>
            <person name="Raney B.J."/>
            <person name="Ingham P.W."/>
            <person name="Tay A."/>
            <person name="Hillier L.W."/>
            <person name="Minx P."/>
            <person name="Boehm T."/>
            <person name="Wilson R.K."/>
            <person name="Brenner S."/>
            <person name="Warren W.C."/>
        </authorList>
    </citation>
    <scope>NUCLEOTIDE SEQUENCE [LARGE SCALE GENOMIC DNA]</scope>
</reference>
<protein>
    <recommendedName>
        <fullName evidence="4">Transmembrane protein 171</fullName>
    </recommendedName>
</protein>
<evidence type="ECO:0000313" key="3">
    <source>
        <dbReference type="Proteomes" id="UP000314986"/>
    </source>
</evidence>
<dbReference type="OMA" id="WHTIQLN"/>
<reference evidence="3" key="1">
    <citation type="journal article" date="2006" name="Science">
        <title>Ancient noncoding elements conserved in the human genome.</title>
        <authorList>
            <person name="Venkatesh B."/>
            <person name="Kirkness E.F."/>
            <person name="Loh Y.H."/>
            <person name="Halpern A.L."/>
            <person name="Lee A.P."/>
            <person name="Johnson J."/>
            <person name="Dandona N."/>
            <person name="Viswanathan L.D."/>
            <person name="Tay A."/>
            <person name="Venter J.C."/>
            <person name="Strausberg R.L."/>
            <person name="Brenner S."/>
        </authorList>
    </citation>
    <scope>NUCLEOTIDE SEQUENCE [LARGE SCALE GENOMIC DNA]</scope>
</reference>
<feature type="transmembrane region" description="Helical" evidence="1">
    <location>
        <begin position="20"/>
        <end position="44"/>
    </location>
</feature>
<dbReference type="InParanoid" id="A0A4W3HTZ2"/>
<dbReference type="Proteomes" id="UP000314986">
    <property type="component" value="Unassembled WGS sequence"/>
</dbReference>
<keyword evidence="1" id="KW-0472">Membrane</keyword>
<evidence type="ECO:0008006" key="4">
    <source>
        <dbReference type="Google" id="ProtNLM"/>
    </source>
</evidence>
<feature type="transmembrane region" description="Helical" evidence="1">
    <location>
        <begin position="103"/>
        <end position="123"/>
    </location>
</feature>
<dbReference type="GeneTree" id="ENSGT00390000017024"/>
<name>A0A4W3HTZ2_CALMI</name>
<reference evidence="3" key="2">
    <citation type="journal article" date="2007" name="PLoS Biol.">
        <title>Survey sequencing and comparative analysis of the elephant shark (Callorhinchus milii) genome.</title>
        <authorList>
            <person name="Venkatesh B."/>
            <person name="Kirkness E.F."/>
            <person name="Loh Y.H."/>
            <person name="Halpern A.L."/>
            <person name="Lee A.P."/>
            <person name="Johnson J."/>
            <person name="Dandona N."/>
            <person name="Viswanathan L.D."/>
            <person name="Tay A."/>
            <person name="Venter J.C."/>
            <person name="Strausberg R.L."/>
            <person name="Brenner S."/>
        </authorList>
    </citation>
    <scope>NUCLEOTIDE SEQUENCE [LARGE SCALE GENOMIC DNA]</scope>
</reference>
<accession>A0A4W3HTZ2</accession>
<sequence length="234" mass="25136">MLRANVPVLARTGGVGGSTLGFLLLIFGLSFLSSGLLIAIFAFQPCDLEDTRDCNAILKITGLSLGALGLGFILLSRSKIRVKASERQLGAAESSHYGPKAPVIRFLICICCSSGVLLTLVGVRVTSCPGAMENQALNSTSAFAEAGDCKLLFLQIMGPILTFVGICLLFISHVRRREDLAEREENTPIDEHQQSQGPASYQITMAQSEGMNILSKVKRVEAFSTKIPADVFRT</sequence>
<dbReference type="Ensembl" id="ENSCMIT00000018755.1">
    <property type="protein sequence ID" value="ENSCMIP00000018407.1"/>
    <property type="gene ID" value="ENSCMIG00000008663.1"/>
</dbReference>
<feature type="transmembrane region" description="Helical" evidence="1">
    <location>
        <begin position="151"/>
        <end position="171"/>
    </location>
</feature>
<reference evidence="2" key="4">
    <citation type="submission" date="2025-08" db="UniProtKB">
        <authorList>
            <consortium name="Ensembl"/>
        </authorList>
    </citation>
    <scope>IDENTIFICATION</scope>
</reference>